<dbReference type="OrthoDB" id="425534at2759"/>
<sequence length="582" mass="64578">MAAAPPKPKRNPMDTTPFKLVEARDDLHWEKCFPNSTAARKGNEVTCARLNVPLDHEDPSNEQTMQLPILRVSPKYADPRRTVFWNPGRPGADPTKSLAYTFPSLQEYVGNHTTMIAISPRGVGYSTPHITCAQDDPGLMSDSKPTMKDENLEAEMWEMALPFDMLEADLGDASLLQTWATGRAYGMNCEATNGTLTQYVGTVHTAKDMDYVRQKMNIERLDFLGHSYGTILGATYAKLFPDNFERIALDGVAPFSWYSNAHVREETTSGSRQMLDMFFKACYLTGLEKCALYDSDVEVIKEKFHSVLPKLRESPVVAEIHHNNKVKKFVAITETSWRDALESTIQFPDPGVWRQTAQVASDILAGRTPSLQNPHYAGSNDLPTVNGHIESLAELAFTQSIRPRKRALGFSMESSSIYLIHAADRGGWDRMPSADEIRSEILGDPQQDSVVLDPWVPMLISTAANIKTKDAISSFENVTTSGKVLFIGNTADAVTPNHNAKRFHEAFEGSGLLTVDGAGHCASSADPKNKCITKWITPFFENGKMPPANMTCKGKTDLLEGKSYFDMVSDETVDDDEEEDEE</sequence>
<comment type="caution">
    <text evidence="5">The sequence shown here is derived from an EMBL/GenBank/DDBJ whole genome shotgun (WGS) entry which is preliminary data.</text>
</comment>
<dbReference type="AlphaFoldDB" id="A0A8H6VH43"/>
<accession>A0A8H6VH43</accession>
<proteinExistence type="inferred from homology"/>
<dbReference type="PANTHER" id="PTHR43248">
    <property type="entry name" value="2-SUCCINYL-6-HYDROXY-2,4-CYCLOHEXADIENE-1-CARBOXYLATE SYNTHASE"/>
    <property type="match status" value="1"/>
</dbReference>
<keyword evidence="2 5" id="KW-0378">Hydrolase</keyword>
<feature type="domain" description="AB hydrolase-1" evidence="3">
    <location>
        <begin position="88"/>
        <end position="255"/>
    </location>
</feature>
<evidence type="ECO:0000256" key="2">
    <source>
        <dbReference type="ARBA" id="ARBA00022801"/>
    </source>
</evidence>
<dbReference type="Proteomes" id="UP000660729">
    <property type="component" value="Unassembled WGS sequence"/>
</dbReference>
<keyword evidence="6" id="KW-1185">Reference proteome</keyword>
<name>A0A8H6VH43_9PEZI</name>
<dbReference type="GO" id="GO:0016787">
    <property type="term" value="F:hydrolase activity"/>
    <property type="evidence" value="ECO:0007669"/>
    <property type="project" value="UniProtKB-KW"/>
</dbReference>
<dbReference type="InterPro" id="IPR000073">
    <property type="entry name" value="AB_hydrolase_1"/>
</dbReference>
<dbReference type="PANTHER" id="PTHR43248:SF25">
    <property type="entry name" value="AB HYDROLASE-1 DOMAIN-CONTAINING PROTEIN-RELATED"/>
    <property type="match status" value="1"/>
</dbReference>
<reference evidence="5" key="1">
    <citation type="submission" date="2020-04" db="EMBL/GenBank/DDBJ databases">
        <title>Draft genome resource of the tomato pathogen Pseudocercospora fuligena.</title>
        <authorList>
            <person name="Zaccaron A."/>
        </authorList>
    </citation>
    <scope>NUCLEOTIDE SEQUENCE</scope>
    <source>
        <strain evidence="5">PF001</strain>
    </source>
</reference>
<protein>
    <submittedName>
        <fullName evidence="5">Putative hydrolase</fullName>
    </submittedName>
</protein>
<dbReference type="Gene3D" id="3.40.50.1820">
    <property type="entry name" value="alpha/beta hydrolase"/>
    <property type="match status" value="1"/>
</dbReference>
<dbReference type="Pfam" id="PF00561">
    <property type="entry name" value="Abhydrolase_1"/>
    <property type="match status" value="1"/>
</dbReference>
<gene>
    <name evidence="5" type="ORF">HII31_06549</name>
</gene>
<evidence type="ECO:0000313" key="6">
    <source>
        <dbReference type="Proteomes" id="UP000660729"/>
    </source>
</evidence>
<dbReference type="SUPFAM" id="SSF53474">
    <property type="entry name" value="alpha/beta-Hydrolases"/>
    <property type="match status" value="1"/>
</dbReference>
<comment type="similarity">
    <text evidence="1">Belongs to the peptidase S33 family.</text>
</comment>
<dbReference type="InterPro" id="IPR013595">
    <property type="entry name" value="Pept_S33_TAP-like_C"/>
</dbReference>
<organism evidence="5 6">
    <name type="scientific">Pseudocercospora fuligena</name>
    <dbReference type="NCBI Taxonomy" id="685502"/>
    <lineage>
        <taxon>Eukaryota</taxon>
        <taxon>Fungi</taxon>
        <taxon>Dikarya</taxon>
        <taxon>Ascomycota</taxon>
        <taxon>Pezizomycotina</taxon>
        <taxon>Dothideomycetes</taxon>
        <taxon>Dothideomycetidae</taxon>
        <taxon>Mycosphaerellales</taxon>
        <taxon>Mycosphaerellaceae</taxon>
        <taxon>Pseudocercospora</taxon>
    </lineage>
</organism>
<evidence type="ECO:0000256" key="1">
    <source>
        <dbReference type="ARBA" id="ARBA00010088"/>
    </source>
</evidence>
<dbReference type="InterPro" id="IPR051601">
    <property type="entry name" value="Serine_prot/Carboxylest_S33"/>
</dbReference>
<evidence type="ECO:0000259" key="3">
    <source>
        <dbReference type="Pfam" id="PF00561"/>
    </source>
</evidence>
<dbReference type="Pfam" id="PF08386">
    <property type="entry name" value="Abhydrolase_4"/>
    <property type="match status" value="1"/>
</dbReference>
<evidence type="ECO:0000259" key="4">
    <source>
        <dbReference type="Pfam" id="PF08386"/>
    </source>
</evidence>
<feature type="domain" description="Peptidase S33 tripeptidyl aminopeptidase-like C-terminal" evidence="4">
    <location>
        <begin position="478"/>
        <end position="552"/>
    </location>
</feature>
<dbReference type="EMBL" id="JABCIY010000150">
    <property type="protein sequence ID" value="KAF7192163.1"/>
    <property type="molecule type" value="Genomic_DNA"/>
</dbReference>
<evidence type="ECO:0000313" key="5">
    <source>
        <dbReference type="EMBL" id="KAF7192163.1"/>
    </source>
</evidence>
<dbReference type="InterPro" id="IPR029058">
    <property type="entry name" value="AB_hydrolase_fold"/>
</dbReference>